<evidence type="ECO:0000313" key="3">
    <source>
        <dbReference type="Proteomes" id="UP001374803"/>
    </source>
</evidence>
<protein>
    <submittedName>
        <fullName evidence="2">Uncharacterized protein</fullName>
    </submittedName>
</protein>
<name>A0ABZ2KY46_9BACT</name>
<evidence type="ECO:0000256" key="1">
    <source>
        <dbReference type="SAM" id="MobiDB-lite"/>
    </source>
</evidence>
<accession>A0ABZ2KY46</accession>
<reference evidence="2" key="1">
    <citation type="submission" date="2021-12" db="EMBL/GenBank/DDBJ databases">
        <title>Discovery of the Pendulisporaceae a myxobacterial family with distinct sporulation behavior and unique specialized metabolism.</title>
        <authorList>
            <person name="Garcia R."/>
            <person name="Popoff A."/>
            <person name="Bader C.D."/>
            <person name="Loehr J."/>
            <person name="Walesch S."/>
            <person name="Walt C."/>
            <person name="Boldt J."/>
            <person name="Bunk B."/>
            <person name="Haeckl F.J.F.P.J."/>
            <person name="Gunesch A.P."/>
            <person name="Birkelbach J."/>
            <person name="Nuebel U."/>
            <person name="Pietschmann T."/>
            <person name="Bach T."/>
            <person name="Mueller R."/>
        </authorList>
    </citation>
    <scope>NUCLEOTIDE SEQUENCE</scope>
    <source>
        <strain evidence="2">MSr11367</strain>
    </source>
</reference>
<evidence type="ECO:0000313" key="2">
    <source>
        <dbReference type="EMBL" id="WXB02995.1"/>
    </source>
</evidence>
<dbReference type="EMBL" id="CP089983">
    <property type="protein sequence ID" value="WXB02995.1"/>
    <property type="molecule type" value="Genomic_DNA"/>
</dbReference>
<dbReference type="Proteomes" id="UP001374803">
    <property type="component" value="Chromosome"/>
</dbReference>
<keyword evidence="3" id="KW-1185">Reference proteome</keyword>
<dbReference type="RefSeq" id="WP_394832621.1">
    <property type="nucleotide sequence ID" value="NZ_CP089929.1"/>
</dbReference>
<sequence length="53" mass="5734">MKSNQEIVETEKPETVETGSQPSIVKPLFRRYQIKIKAGIHSGAVPTGGPIGQ</sequence>
<feature type="region of interest" description="Disordered" evidence="1">
    <location>
        <begin position="1"/>
        <end position="22"/>
    </location>
</feature>
<organism evidence="2 3">
    <name type="scientific">Pendulispora rubella</name>
    <dbReference type="NCBI Taxonomy" id="2741070"/>
    <lineage>
        <taxon>Bacteria</taxon>
        <taxon>Pseudomonadati</taxon>
        <taxon>Myxococcota</taxon>
        <taxon>Myxococcia</taxon>
        <taxon>Myxococcales</taxon>
        <taxon>Sorangiineae</taxon>
        <taxon>Pendulisporaceae</taxon>
        <taxon>Pendulispora</taxon>
    </lineage>
</organism>
<gene>
    <name evidence="2" type="ORF">LVJ94_39570</name>
</gene>
<proteinExistence type="predicted"/>